<evidence type="ECO:0000313" key="4">
    <source>
        <dbReference type="Proteomes" id="UP000095765"/>
    </source>
</evidence>
<dbReference type="Proteomes" id="UP000260828">
    <property type="component" value="Unassembled WGS sequence"/>
</dbReference>
<dbReference type="InterPro" id="IPR036619">
    <property type="entry name" value="NinB_sf"/>
</dbReference>
<gene>
    <name evidence="3" type="ORF">DXC40_12825</name>
    <name evidence="1" type="ORF">ERS852551_03191</name>
    <name evidence="2" type="ORF">FMM72_14010</name>
</gene>
<organism evidence="1 4">
    <name type="scientific">Anaerotruncus colihominis</name>
    <dbReference type="NCBI Taxonomy" id="169435"/>
    <lineage>
        <taxon>Bacteria</taxon>
        <taxon>Bacillati</taxon>
        <taxon>Bacillota</taxon>
        <taxon>Clostridia</taxon>
        <taxon>Eubacteriales</taxon>
        <taxon>Oscillospiraceae</taxon>
        <taxon>Anaerotruncus</taxon>
    </lineage>
</organism>
<proteinExistence type="predicted"/>
<evidence type="ECO:0000313" key="3">
    <source>
        <dbReference type="EMBL" id="RGE66654.1"/>
    </source>
</evidence>
<dbReference type="EMBL" id="VIQT01000020">
    <property type="protein sequence ID" value="NDO40326.1"/>
    <property type="molecule type" value="Genomic_DNA"/>
</dbReference>
<dbReference type="OrthoDB" id="1857943at2"/>
<reference evidence="2 6" key="3">
    <citation type="submission" date="2019-06" db="EMBL/GenBank/DDBJ databases">
        <title>Draft genome sequences of 15 bacterial species constituting the stable defined intestinal microbiota of the GM15 gnotobiotic mouse model.</title>
        <authorList>
            <person name="Elie C."/>
            <person name="Mathieu A."/>
            <person name="Saliou A."/>
            <person name="Darnaud M."/>
            <person name="Leulier F."/>
            <person name="Tamellini A."/>
        </authorList>
    </citation>
    <scope>NUCLEOTIDE SEQUENCE [LARGE SCALE GENOMIC DNA]</scope>
    <source>
        <strain evidence="2 6">JM4-15</strain>
    </source>
</reference>
<evidence type="ECO:0000313" key="5">
    <source>
        <dbReference type="Proteomes" id="UP000260828"/>
    </source>
</evidence>
<sequence>MKGRLIDLSLGLNRKQRITIEVDRDFREDFDRLKEAELDVEIKKHRNRRSLSANAYFHVLVSKIAAERGGSEDSTKESLVCEYGALAKDQDGLTVGFKLPASVDVTTIYPYVKCFDTRVENGKMFKCYLVYKQTHLMDSKEMARLIDGAIEVAKELGVETDTPEQLARYKEDWNKE</sequence>
<dbReference type="EMBL" id="QVME01000007">
    <property type="protein sequence ID" value="RGE66654.1"/>
    <property type="molecule type" value="Genomic_DNA"/>
</dbReference>
<evidence type="ECO:0000313" key="6">
    <source>
        <dbReference type="Proteomes" id="UP000462501"/>
    </source>
</evidence>
<dbReference type="Gene3D" id="1.10.3790.10">
    <property type="entry name" value="NinB"/>
    <property type="match status" value="1"/>
</dbReference>
<reference evidence="3 5" key="2">
    <citation type="submission" date="2018-08" db="EMBL/GenBank/DDBJ databases">
        <title>A genome reference for cultivated species of the human gut microbiota.</title>
        <authorList>
            <person name="Zou Y."/>
            <person name="Xue W."/>
            <person name="Luo G."/>
        </authorList>
    </citation>
    <scope>NUCLEOTIDE SEQUENCE [LARGE SCALE GENOMIC DNA]</scope>
    <source>
        <strain evidence="3 5">TF05-12AC</strain>
    </source>
</reference>
<dbReference type="EMBL" id="CZBE01000027">
    <property type="protein sequence ID" value="CUQ12009.1"/>
    <property type="molecule type" value="Genomic_DNA"/>
</dbReference>
<dbReference type="RefSeq" id="WP_006873566.1">
    <property type="nucleotide sequence ID" value="NZ_CP102255.1"/>
</dbReference>
<dbReference type="Proteomes" id="UP000462501">
    <property type="component" value="Unassembled WGS sequence"/>
</dbReference>
<evidence type="ECO:0000313" key="1">
    <source>
        <dbReference type="EMBL" id="CUQ12009.1"/>
    </source>
</evidence>
<name>A0A174TYZ1_9FIRM</name>
<reference evidence="1 4" key="1">
    <citation type="submission" date="2015-09" db="EMBL/GenBank/DDBJ databases">
        <authorList>
            <consortium name="Pathogen Informatics"/>
        </authorList>
    </citation>
    <scope>NUCLEOTIDE SEQUENCE [LARGE SCALE GENOMIC DNA]</scope>
    <source>
        <strain evidence="1 4">2789STDY5834939</strain>
    </source>
</reference>
<protein>
    <submittedName>
        <fullName evidence="1">Uncharacterized protein</fullName>
    </submittedName>
</protein>
<dbReference type="Proteomes" id="UP000095765">
    <property type="component" value="Unassembled WGS sequence"/>
</dbReference>
<dbReference type="AlphaFoldDB" id="A0A174TYZ1"/>
<evidence type="ECO:0000313" key="2">
    <source>
        <dbReference type="EMBL" id="NDO40326.1"/>
    </source>
</evidence>
<accession>A0A174TYZ1</accession>